<reference evidence="3" key="1">
    <citation type="submission" date="2021-04" db="EMBL/GenBank/DDBJ databases">
        <title>Pseudonocardia sp. nov., isolated from sandy soil of mangrove forest.</title>
        <authorList>
            <person name="Zan Z."/>
            <person name="Huang R."/>
            <person name="Liu W."/>
        </authorList>
    </citation>
    <scope>NUCLEOTIDE SEQUENCE</scope>
    <source>
        <strain evidence="3">S2-4</strain>
    </source>
</reference>
<dbReference type="InterPro" id="IPR036890">
    <property type="entry name" value="HATPase_C_sf"/>
</dbReference>
<dbReference type="GO" id="GO:0005524">
    <property type="term" value="F:ATP binding"/>
    <property type="evidence" value="ECO:0007669"/>
    <property type="project" value="UniProtKB-KW"/>
</dbReference>
<protein>
    <submittedName>
        <fullName evidence="3">ATP-binding protein</fullName>
    </submittedName>
</protein>
<dbReference type="PANTHER" id="PTHR35526:SF3">
    <property type="entry name" value="ANTI-SIGMA-F FACTOR RSBW"/>
    <property type="match status" value="1"/>
</dbReference>
<keyword evidence="1" id="KW-0723">Serine/threonine-protein kinase</keyword>
<gene>
    <name evidence="3" type="ORF">KDL28_19185</name>
</gene>
<dbReference type="Proteomes" id="UP001165283">
    <property type="component" value="Unassembled WGS sequence"/>
</dbReference>
<dbReference type="PANTHER" id="PTHR35526">
    <property type="entry name" value="ANTI-SIGMA-F FACTOR RSBW-RELATED"/>
    <property type="match status" value="1"/>
</dbReference>
<keyword evidence="3" id="KW-0547">Nucleotide-binding</keyword>
<feature type="domain" description="Histidine kinase/HSP90-like ATPase" evidence="2">
    <location>
        <begin position="23"/>
        <end position="131"/>
    </location>
</feature>
<evidence type="ECO:0000313" key="4">
    <source>
        <dbReference type="Proteomes" id="UP001165283"/>
    </source>
</evidence>
<accession>A0ABT1A2G7</accession>
<dbReference type="InterPro" id="IPR003594">
    <property type="entry name" value="HATPase_dom"/>
</dbReference>
<comment type="caution">
    <text evidence="3">The sequence shown here is derived from an EMBL/GenBank/DDBJ whole genome shotgun (WGS) entry which is preliminary data.</text>
</comment>
<dbReference type="CDD" id="cd16936">
    <property type="entry name" value="HATPase_RsbW-like"/>
    <property type="match status" value="1"/>
</dbReference>
<dbReference type="SUPFAM" id="SSF55874">
    <property type="entry name" value="ATPase domain of HSP90 chaperone/DNA topoisomerase II/histidine kinase"/>
    <property type="match status" value="1"/>
</dbReference>
<dbReference type="InterPro" id="IPR050267">
    <property type="entry name" value="Anti-sigma-factor_SerPK"/>
</dbReference>
<dbReference type="Gene3D" id="3.30.565.10">
    <property type="entry name" value="Histidine kinase-like ATPase, C-terminal domain"/>
    <property type="match status" value="1"/>
</dbReference>
<keyword evidence="1" id="KW-0808">Transferase</keyword>
<evidence type="ECO:0000256" key="1">
    <source>
        <dbReference type="ARBA" id="ARBA00022527"/>
    </source>
</evidence>
<dbReference type="EMBL" id="JAGSOV010000040">
    <property type="protein sequence ID" value="MCO1657187.1"/>
    <property type="molecule type" value="Genomic_DNA"/>
</dbReference>
<keyword evidence="1" id="KW-0418">Kinase</keyword>
<organism evidence="3 4">
    <name type="scientific">Pseudonocardia humida</name>
    <dbReference type="NCBI Taxonomy" id="2800819"/>
    <lineage>
        <taxon>Bacteria</taxon>
        <taxon>Bacillati</taxon>
        <taxon>Actinomycetota</taxon>
        <taxon>Actinomycetes</taxon>
        <taxon>Pseudonocardiales</taxon>
        <taxon>Pseudonocardiaceae</taxon>
        <taxon>Pseudonocardia</taxon>
    </lineage>
</organism>
<evidence type="ECO:0000313" key="3">
    <source>
        <dbReference type="EMBL" id="MCO1657187.1"/>
    </source>
</evidence>
<keyword evidence="3" id="KW-0067">ATP-binding</keyword>
<proteinExistence type="predicted"/>
<name>A0ABT1A2G7_9PSEU</name>
<keyword evidence="4" id="KW-1185">Reference proteome</keyword>
<dbReference type="RefSeq" id="WP_252440644.1">
    <property type="nucleotide sequence ID" value="NZ_JAGSOV010000040.1"/>
</dbReference>
<evidence type="ECO:0000259" key="2">
    <source>
        <dbReference type="Pfam" id="PF13581"/>
    </source>
</evidence>
<sequence>MRAAGRPPPPLRLRLTDGPLAPQLAGVRQEVERWARANGLAEPLVEDVVLAAHEALANVADHAYPDGAGVATLDAQHLDGVIETTVRDEGAWRPPAADPGWRGRGLVIIRGLADEVDVHHDGTGTVVRMRWKQG</sequence>
<dbReference type="Pfam" id="PF13581">
    <property type="entry name" value="HATPase_c_2"/>
    <property type="match status" value="1"/>
</dbReference>